<dbReference type="OrthoDB" id="10345489at2759"/>
<protein>
    <submittedName>
        <fullName evidence="1">Uncharacterized protein</fullName>
    </submittedName>
</protein>
<name>A0A8K1GWJ1_9PASS</name>
<reference evidence="1" key="1">
    <citation type="submission" date="2019-04" db="EMBL/GenBank/DDBJ databases">
        <title>Genome assembly of Zosterops borbonicus 15179.</title>
        <authorList>
            <person name="Leroy T."/>
            <person name="Anselmetti Y."/>
            <person name="Tilak M.-K."/>
            <person name="Nabholz B."/>
        </authorList>
    </citation>
    <scope>NUCLEOTIDE SEQUENCE</scope>
    <source>
        <strain evidence="1">HGM_15179</strain>
        <tissue evidence="1">Muscle</tissue>
    </source>
</reference>
<dbReference type="EMBL" id="SWJQ01000016">
    <property type="protein sequence ID" value="TRZ26127.1"/>
    <property type="molecule type" value="Genomic_DNA"/>
</dbReference>
<gene>
    <name evidence="1" type="ORF">HGM15179_000977</name>
</gene>
<sequence>MREQVVEALQDLLYIHETRIWKNLDPFVIFNSCHIGFSSNLPKLCFEYCEIPEDWKKTDAFPVFSKDEHDDLGKYTPANRTSNWRGVVGNVNTVNMSTISGTDVEDNMRTDFECHAQFPPGLGAGSTSA</sequence>
<dbReference type="Proteomes" id="UP000796761">
    <property type="component" value="Unassembled WGS sequence"/>
</dbReference>
<accession>A0A8K1GWJ1</accession>
<evidence type="ECO:0000313" key="1">
    <source>
        <dbReference type="EMBL" id="TRZ26127.1"/>
    </source>
</evidence>
<dbReference type="AlphaFoldDB" id="A0A8K1GWJ1"/>
<comment type="caution">
    <text evidence="1">The sequence shown here is derived from an EMBL/GenBank/DDBJ whole genome shotgun (WGS) entry which is preliminary data.</text>
</comment>
<organism evidence="1 2">
    <name type="scientific">Zosterops borbonicus</name>
    <dbReference type="NCBI Taxonomy" id="364589"/>
    <lineage>
        <taxon>Eukaryota</taxon>
        <taxon>Metazoa</taxon>
        <taxon>Chordata</taxon>
        <taxon>Craniata</taxon>
        <taxon>Vertebrata</taxon>
        <taxon>Euteleostomi</taxon>
        <taxon>Archelosauria</taxon>
        <taxon>Archosauria</taxon>
        <taxon>Dinosauria</taxon>
        <taxon>Saurischia</taxon>
        <taxon>Theropoda</taxon>
        <taxon>Coelurosauria</taxon>
        <taxon>Aves</taxon>
        <taxon>Neognathae</taxon>
        <taxon>Neoaves</taxon>
        <taxon>Telluraves</taxon>
        <taxon>Australaves</taxon>
        <taxon>Passeriformes</taxon>
        <taxon>Sylvioidea</taxon>
        <taxon>Zosteropidae</taxon>
        <taxon>Zosterops</taxon>
    </lineage>
</organism>
<proteinExistence type="predicted"/>
<evidence type="ECO:0000313" key="2">
    <source>
        <dbReference type="Proteomes" id="UP000796761"/>
    </source>
</evidence>
<keyword evidence="2" id="KW-1185">Reference proteome</keyword>